<evidence type="ECO:0000313" key="2">
    <source>
        <dbReference type="Proteomes" id="UP000286287"/>
    </source>
</evidence>
<sequence>MTTDPDAHPDIYAVARGEWGTAQATRDILALLHERQRPMSYSLIKSRCSPRYTAAEIAASLIDLIEQAKVRPTDDELYELETHD</sequence>
<dbReference type="RefSeq" id="WP_119760950.1">
    <property type="nucleotide sequence ID" value="NZ_QYUJ01000008.1"/>
</dbReference>
<organism evidence="1 2">
    <name type="scientific">Deinococcus cavernae</name>
    <dbReference type="NCBI Taxonomy" id="2320857"/>
    <lineage>
        <taxon>Bacteria</taxon>
        <taxon>Thermotogati</taxon>
        <taxon>Deinococcota</taxon>
        <taxon>Deinococci</taxon>
        <taxon>Deinococcales</taxon>
        <taxon>Deinococcaceae</taxon>
        <taxon>Deinococcus</taxon>
    </lineage>
</organism>
<accession>A0A418VFQ9</accession>
<reference evidence="1 2" key="1">
    <citation type="submission" date="2018-09" db="EMBL/GenBank/DDBJ databases">
        <authorList>
            <person name="Zhu H."/>
        </authorList>
    </citation>
    <scope>NUCLEOTIDE SEQUENCE [LARGE SCALE GENOMIC DNA]</scope>
    <source>
        <strain evidence="1 2">K2S05-167</strain>
    </source>
</reference>
<name>A0A418VFQ9_9DEIO</name>
<keyword evidence="2" id="KW-1185">Reference proteome</keyword>
<gene>
    <name evidence="1" type="ORF">D3875_02845</name>
</gene>
<dbReference type="AlphaFoldDB" id="A0A418VFQ9"/>
<dbReference type="Proteomes" id="UP000286287">
    <property type="component" value="Unassembled WGS sequence"/>
</dbReference>
<evidence type="ECO:0000313" key="1">
    <source>
        <dbReference type="EMBL" id="RJF74950.1"/>
    </source>
</evidence>
<comment type="caution">
    <text evidence="1">The sequence shown here is derived from an EMBL/GenBank/DDBJ whole genome shotgun (WGS) entry which is preliminary data.</text>
</comment>
<dbReference type="EMBL" id="QYUJ01000008">
    <property type="protein sequence ID" value="RJF74950.1"/>
    <property type="molecule type" value="Genomic_DNA"/>
</dbReference>
<proteinExistence type="predicted"/>
<protein>
    <submittedName>
        <fullName evidence="1">Uncharacterized protein</fullName>
    </submittedName>
</protein>